<accession>A0ABT2JXN9</accession>
<dbReference type="InterPro" id="IPR015330">
    <property type="entry name" value="DNA_primase/pol_bifunc_N"/>
</dbReference>
<evidence type="ECO:0000313" key="4">
    <source>
        <dbReference type="Proteomes" id="UP001156389"/>
    </source>
</evidence>
<feature type="domain" description="DNA primase/polymerase bifunctional N-terminal" evidence="2">
    <location>
        <begin position="51"/>
        <end position="232"/>
    </location>
</feature>
<feature type="region of interest" description="Disordered" evidence="1">
    <location>
        <begin position="242"/>
        <end position="281"/>
    </location>
</feature>
<feature type="compositionally biased region" description="Low complexity" evidence="1">
    <location>
        <begin position="260"/>
        <end position="281"/>
    </location>
</feature>
<dbReference type="Pfam" id="PF09250">
    <property type="entry name" value="Prim-Pol"/>
    <property type="match status" value="1"/>
</dbReference>
<name>A0ABT2JXN9_9ACTN</name>
<dbReference type="EMBL" id="JAJAGO010000011">
    <property type="protein sequence ID" value="MCT2592663.1"/>
    <property type="molecule type" value="Genomic_DNA"/>
</dbReference>
<sequence length="281" mass="28632">MEETRGNTSPVAAVTPGAPGAPLGTAPPVPAPATIIGQIARPQAGTPLEHAVRYAEDRRWDVFPGTWLTPVGGILRCSCEDAACTAPGAHPAGVRWAGEAAGSATAARRLWSREPRASVLLPTGRTFDALDVPETAGCLATARMARTGRTPGPVISTPDGRMVFFVLPGAAPKLPGLVRKLGWSPARLDLVARGEGDWIAAPPTRLGGRGSMQWALRPTAANRWLPDAEELLPALAYACGHGAARSSGPVPPSPPPSSSPAPAAAAGRAAATAAAGSRSRG</sequence>
<protein>
    <submittedName>
        <fullName evidence="3">Bifunctional DNA primase/polymerase</fullName>
    </submittedName>
</protein>
<feature type="compositionally biased region" description="Pro residues" evidence="1">
    <location>
        <begin position="249"/>
        <end position="259"/>
    </location>
</feature>
<evidence type="ECO:0000259" key="2">
    <source>
        <dbReference type="SMART" id="SM00943"/>
    </source>
</evidence>
<evidence type="ECO:0000256" key="1">
    <source>
        <dbReference type="SAM" id="MobiDB-lite"/>
    </source>
</evidence>
<keyword evidence="4" id="KW-1185">Reference proteome</keyword>
<organism evidence="3 4">
    <name type="scientific">Streptomyces gossypii</name>
    <dbReference type="NCBI Taxonomy" id="2883101"/>
    <lineage>
        <taxon>Bacteria</taxon>
        <taxon>Bacillati</taxon>
        <taxon>Actinomycetota</taxon>
        <taxon>Actinomycetes</taxon>
        <taxon>Kitasatosporales</taxon>
        <taxon>Streptomycetaceae</taxon>
        <taxon>Streptomyces</taxon>
    </lineage>
</organism>
<proteinExistence type="predicted"/>
<feature type="region of interest" description="Disordered" evidence="1">
    <location>
        <begin position="1"/>
        <end position="29"/>
    </location>
</feature>
<dbReference type="RefSeq" id="WP_260219995.1">
    <property type="nucleotide sequence ID" value="NZ_JAJAGO010000011.1"/>
</dbReference>
<dbReference type="SMART" id="SM00943">
    <property type="entry name" value="Prim-Pol"/>
    <property type="match status" value="1"/>
</dbReference>
<evidence type="ECO:0000313" key="3">
    <source>
        <dbReference type="EMBL" id="MCT2592663.1"/>
    </source>
</evidence>
<gene>
    <name evidence="3" type="ORF">LHJ74_22580</name>
</gene>
<feature type="compositionally biased region" description="Low complexity" evidence="1">
    <location>
        <begin position="10"/>
        <end position="24"/>
    </location>
</feature>
<dbReference type="Proteomes" id="UP001156389">
    <property type="component" value="Unassembled WGS sequence"/>
</dbReference>
<comment type="caution">
    <text evidence="3">The sequence shown here is derived from an EMBL/GenBank/DDBJ whole genome shotgun (WGS) entry which is preliminary data.</text>
</comment>
<reference evidence="3 4" key="1">
    <citation type="submission" date="2021-10" db="EMBL/GenBank/DDBJ databases">
        <title>Streptomyces gossypii sp. nov., isolated from soil collected from cotton field.</title>
        <authorList>
            <person name="Ge X."/>
            <person name="Chen X."/>
            <person name="Liu W."/>
        </authorList>
    </citation>
    <scope>NUCLEOTIDE SEQUENCE [LARGE SCALE GENOMIC DNA]</scope>
    <source>
        <strain evidence="3 4">N2-109</strain>
    </source>
</reference>